<dbReference type="InterPro" id="IPR042301">
    <property type="entry name" value="GH115_sf"/>
</dbReference>
<evidence type="ECO:0000313" key="7">
    <source>
        <dbReference type="Proteomes" id="UP000618382"/>
    </source>
</evidence>
<dbReference type="PANTHER" id="PTHR37842">
    <property type="match status" value="1"/>
</dbReference>
<keyword evidence="7" id="KW-1185">Reference proteome</keyword>
<reference evidence="5 6" key="1">
    <citation type="submission" date="2020-07" db="EMBL/GenBank/DDBJ databases">
        <title>Sequencing the genomes of 1000 actinobacteria strains.</title>
        <authorList>
            <person name="Klenk H.-P."/>
        </authorList>
    </citation>
    <scope>NUCLEOTIDE SEQUENCE [LARGE SCALE GENOMIC DNA]</scope>
    <source>
        <strain evidence="5 6">DSM 24482</strain>
    </source>
</reference>
<dbReference type="Pfam" id="PF15979">
    <property type="entry name" value="Glyco_hydro_115"/>
    <property type="match status" value="1"/>
</dbReference>
<organism evidence="5 6">
    <name type="scientific">Cellulomonas oligotrophica</name>
    <dbReference type="NCBI Taxonomy" id="931536"/>
    <lineage>
        <taxon>Bacteria</taxon>
        <taxon>Bacillati</taxon>
        <taxon>Actinomycetota</taxon>
        <taxon>Actinomycetes</taxon>
        <taxon>Micrococcales</taxon>
        <taxon>Cellulomonadaceae</taxon>
        <taxon>Cellulomonas</taxon>
    </lineage>
</organism>
<dbReference type="Gene3D" id="1.20.58.2150">
    <property type="match status" value="1"/>
</dbReference>
<dbReference type="Gene3D" id="3.30.379.10">
    <property type="entry name" value="Chitobiase/beta-hexosaminidase domain 2-like"/>
    <property type="match status" value="1"/>
</dbReference>
<dbReference type="InterPro" id="IPR041437">
    <property type="entry name" value="GH115_C"/>
</dbReference>
<dbReference type="PANTHER" id="PTHR37842:SF2">
    <property type="entry name" value="GYLCOSYL HYDROLASE 115 C-TERMINAL DOMAIN-CONTAINING PROTEIN"/>
    <property type="match status" value="1"/>
</dbReference>
<dbReference type="GO" id="GO:0016787">
    <property type="term" value="F:hydrolase activity"/>
    <property type="evidence" value="ECO:0007669"/>
    <property type="project" value="UniProtKB-KW"/>
</dbReference>
<proteinExistence type="predicted"/>
<dbReference type="Proteomes" id="UP000577956">
    <property type="component" value="Unassembled WGS sequence"/>
</dbReference>
<evidence type="ECO:0000256" key="1">
    <source>
        <dbReference type="ARBA" id="ARBA00022801"/>
    </source>
</evidence>
<dbReference type="GO" id="GO:0005975">
    <property type="term" value="P:carbohydrate metabolic process"/>
    <property type="evidence" value="ECO:0007669"/>
    <property type="project" value="UniProtKB-ARBA"/>
</dbReference>
<evidence type="ECO:0000313" key="6">
    <source>
        <dbReference type="Proteomes" id="UP000577956"/>
    </source>
</evidence>
<dbReference type="AlphaFoldDB" id="A0A7Y9FEQ8"/>
<dbReference type="Pfam" id="PF17829">
    <property type="entry name" value="GH115_C"/>
    <property type="match status" value="1"/>
</dbReference>
<dbReference type="EMBL" id="BONN01000001">
    <property type="protein sequence ID" value="GIG31016.1"/>
    <property type="molecule type" value="Genomic_DNA"/>
</dbReference>
<feature type="region of interest" description="Disordered" evidence="2">
    <location>
        <begin position="788"/>
        <end position="808"/>
    </location>
</feature>
<reference evidence="4 7" key="2">
    <citation type="submission" date="2021-01" db="EMBL/GenBank/DDBJ databases">
        <title>Whole genome shotgun sequence of Cellulomonas oligotrophica NBRC 109435.</title>
        <authorList>
            <person name="Komaki H."/>
            <person name="Tamura T."/>
        </authorList>
    </citation>
    <scope>NUCLEOTIDE SEQUENCE [LARGE SCALE GENOMIC DNA]</scope>
    <source>
        <strain evidence="4 7">NBRC 109435</strain>
    </source>
</reference>
<feature type="domain" description="Gylcosyl hydrolase 115 C-terminal" evidence="3">
    <location>
        <begin position="774"/>
        <end position="956"/>
    </location>
</feature>
<gene>
    <name evidence="5" type="ORF">BKA21_001525</name>
    <name evidence="4" type="ORF">Col01nite_01750</name>
</gene>
<protein>
    <recommendedName>
        <fullName evidence="3">Gylcosyl hydrolase 115 C-terminal domain-containing protein</fullName>
    </recommendedName>
</protein>
<dbReference type="InterPro" id="IPR029018">
    <property type="entry name" value="Hex-like_dom2"/>
</dbReference>
<dbReference type="SUPFAM" id="SSF55545">
    <property type="entry name" value="beta-N-acetylhexosaminidase-like domain"/>
    <property type="match status" value="1"/>
</dbReference>
<accession>A0A7Y9FEQ8</accession>
<evidence type="ECO:0000313" key="5">
    <source>
        <dbReference type="EMBL" id="NYD85976.1"/>
    </source>
</evidence>
<dbReference type="InterPro" id="IPR031924">
    <property type="entry name" value="GH115"/>
</dbReference>
<dbReference type="Proteomes" id="UP000618382">
    <property type="component" value="Unassembled WGS sequence"/>
</dbReference>
<keyword evidence="1" id="KW-0378">Hydrolase</keyword>
<dbReference type="Gene3D" id="2.60.120.1620">
    <property type="match status" value="1"/>
</dbReference>
<dbReference type="EMBL" id="JACCBK010000001">
    <property type="protein sequence ID" value="NYD85976.1"/>
    <property type="molecule type" value="Genomic_DNA"/>
</dbReference>
<evidence type="ECO:0000259" key="3">
    <source>
        <dbReference type="Pfam" id="PF17829"/>
    </source>
</evidence>
<evidence type="ECO:0000313" key="4">
    <source>
        <dbReference type="EMBL" id="GIG31016.1"/>
    </source>
</evidence>
<evidence type="ECO:0000256" key="2">
    <source>
        <dbReference type="SAM" id="MobiDB-lite"/>
    </source>
</evidence>
<dbReference type="Gene3D" id="3.20.20.520">
    <property type="entry name" value="Glycosyl hydrolase family 115"/>
    <property type="match status" value="1"/>
</dbReference>
<dbReference type="RefSeq" id="WP_140457684.1">
    <property type="nucleotide sequence ID" value="NZ_BAABFI010000002.1"/>
</dbReference>
<comment type="caution">
    <text evidence="5">The sequence shown here is derived from an EMBL/GenBank/DDBJ whole genome shotgun (WGS) entry which is preliminary data.</text>
</comment>
<sequence length="1224" mass="133754">MPRLPRLLPTTDGVRVAAPGRRTHVAVDAAETPAVHLAVDDLLADVARVAGVATTRTAGVAGAQVVVGTLGTSALVDGAADLLDLAPLRTPDGAARWEAYTLQVADGRLWVVGADRRGTVYGVYALCEAMGVSPWHWWADVPVRRRPHVTVPPDLHVADHPSVRYRGIFLNDEEQLEAWARRHTDDGTIGPATYARVYELLLRLGGNYLWPAMHVNAFNADPENGRLAHERGVVVGTSHCDMLLRSNQHEWEPWAAAHGGELAYDWSVPGRNREMLREYWRGSVRQNAGYEVTWTLGMRGIHDSGFETAHVDADTRLSEPEKHRARLRLLQDVVGAQRDVLAEVLGPARAADAPQVFVPYKEVLPLYDDGLAIPDDVTLLWSDDSFGHVRRFPTPAERARPGGHGLYFHSSYWSPPPRSYLFVSSMPLAHVRRELRRSWDAGIREVWVDNVGALKPLEQDVEHFLRYAWDVGHEAAGEDRPTTDPRTWTAAWVDRDVSGGYGERVAALLEEWAQVTDVRKVEHLSSRAFDQTAWGDEAARRVAALHRLSAQVAQVHAALPADEQDAFVQLVAFKVWASALFAAQFAHADRSLLAHDQGRWRAADHHLALSRAFDAHKRTLLHFYDRVMVGGRWRDLVTPERFPPPPMALFPAARPALRVGAPELVVVVWGDPGPVDAPRLTFAPHAGRQRWLDVGNAGSGTLDVEITSDAPWVRPGWTGGPLDVERRVAVHVDDAAAHVGERATLTVRTRHDGRHVDVVVEVLDVPAPPPGWDGWLEADGALSLPAAEADERHDGTTTRWQDVPGLGRGGGALAEVRRTGGPHGATTTAPADAPADDLADPAALVFHVHLVTPGAHEVELHRMPSLDSTGRVRVAVQVDDHPPVVLESPTTDEHRGTWETAVVEHVERLRTTLPWLGAGPHVLRVLAVDPGVGLHRVVVHTDPPVPARRRTALGPPTSARTDRPAPVPPDPDPLATAEAELARLDAFARDVLRTDPADVPPHPVVYVGREMWTGPTTFTPNETVEQDALGPARYAPGADGGHDRLAALPRGPVVEHDGALAVDVARALRGTADAWTTPSLDAPRTGWVQTQSETDGGTGLALHVDAPGREWVDPHEAPGVHVRVRTDGGRFAVWALVKYDHDRDDACWLALDGTPQPASEQLSGGDLFTFGTAQVWVWALLTDLDVPPGEHVLSVLARRAGLRVDRLWLTRDERRPPPDAAWPV</sequence>
<feature type="region of interest" description="Disordered" evidence="2">
    <location>
        <begin position="945"/>
        <end position="970"/>
    </location>
</feature>
<name>A0A7Y9FEQ8_9CELL</name>